<proteinExistence type="inferred from homology"/>
<keyword evidence="8 14" id="KW-0378">Hydrolase</keyword>
<evidence type="ECO:0000256" key="6">
    <source>
        <dbReference type="ARBA" id="ARBA00022605"/>
    </source>
</evidence>
<gene>
    <name evidence="14" type="ORF">J3R73_005020</name>
</gene>
<comment type="pathway">
    <text evidence="2">Amino-acid biosynthesis; L-serine biosynthesis; L-serine from 3-phospho-D-glycerate: step 3/3.</text>
</comment>
<dbReference type="NCBIfam" id="TIGR00338">
    <property type="entry name" value="serB"/>
    <property type="match status" value="1"/>
</dbReference>
<evidence type="ECO:0000256" key="5">
    <source>
        <dbReference type="ARBA" id="ARBA00015196"/>
    </source>
</evidence>
<keyword evidence="10" id="KW-0718">Serine biosynthesis</keyword>
<keyword evidence="6" id="KW-0028">Amino-acid biosynthesis</keyword>
<dbReference type="Gene3D" id="3.40.50.1000">
    <property type="entry name" value="HAD superfamily/HAD-like"/>
    <property type="match status" value="1"/>
</dbReference>
<keyword evidence="15" id="KW-1185">Reference proteome</keyword>
<dbReference type="RefSeq" id="WP_307433726.1">
    <property type="nucleotide sequence ID" value="NZ_JAUSVK010000001.1"/>
</dbReference>
<dbReference type="InterPro" id="IPR023214">
    <property type="entry name" value="HAD_sf"/>
</dbReference>
<evidence type="ECO:0000256" key="12">
    <source>
        <dbReference type="ARBA" id="ARBA00048138"/>
    </source>
</evidence>
<evidence type="ECO:0000256" key="7">
    <source>
        <dbReference type="ARBA" id="ARBA00022723"/>
    </source>
</evidence>
<comment type="caution">
    <text evidence="14">The sequence shown here is derived from an EMBL/GenBank/DDBJ whole genome shotgun (WGS) entry which is preliminary data.</text>
</comment>
<dbReference type="InterPro" id="IPR050582">
    <property type="entry name" value="HAD-like_SerB"/>
</dbReference>
<evidence type="ECO:0000256" key="13">
    <source>
        <dbReference type="ARBA" id="ARBA00048523"/>
    </source>
</evidence>
<evidence type="ECO:0000256" key="3">
    <source>
        <dbReference type="ARBA" id="ARBA00009184"/>
    </source>
</evidence>
<evidence type="ECO:0000256" key="11">
    <source>
        <dbReference type="ARBA" id="ARBA00031693"/>
    </source>
</evidence>
<comment type="similarity">
    <text evidence="3">Belongs to the HAD-like hydrolase superfamily. SerB family.</text>
</comment>
<dbReference type="SFLD" id="SFLDF00029">
    <property type="entry name" value="phosphoserine_phosphatase"/>
    <property type="match status" value="1"/>
</dbReference>
<dbReference type="InterPro" id="IPR004469">
    <property type="entry name" value="PSP"/>
</dbReference>
<evidence type="ECO:0000313" key="15">
    <source>
        <dbReference type="Proteomes" id="UP001237448"/>
    </source>
</evidence>
<dbReference type="PANTHER" id="PTHR43344:SF2">
    <property type="entry name" value="PHOSPHOSERINE PHOSPHATASE"/>
    <property type="match status" value="1"/>
</dbReference>
<keyword evidence="7" id="KW-0479">Metal-binding</keyword>
<accession>A0ABU0FKT8</accession>
<protein>
    <recommendedName>
        <fullName evidence="5">Phosphoserine phosphatase</fullName>
        <ecNumber evidence="4">3.1.3.3</ecNumber>
    </recommendedName>
    <alternativeName>
        <fullName evidence="11">O-phosphoserine phosphohydrolase</fullName>
    </alternativeName>
</protein>
<comment type="catalytic activity">
    <reaction evidence="13">
        <text>O-phospho-D-serine + H2O = D-serine + phosphate</text>
        <dbReference type="Rhea" id="RHEA:24873"/>
        <dbReference type="ChEBI" id="CHEBI:15377"/>
        <dbReference type="ChEBI" id="CHEBI:35247"/>
        <dbReference type="ChEBI" id="CHEBI:43474"/>
        <dbReference type="ChEBI" id="CHEBI:58680"/>
        <dbReference type="EC" id="3.1.3.3"/>
    </reaction>
</comment>
<evidence type="ECO:0000256" key="1">
    <source>
        <dbReference type="ARBA" id="ARBA00001946"/>
    </source>
</evidence>
<dbReference type="NCBIfam" id="TIGR01488">
    <property type="entry name" value="HAD-SF-IB"/>
    <property type="match status" value="1"/>
</dbReference>
<dbReference type="SFLD" id="SFLDG01137">
    <property type="entry name" value="C1.6.1:_Phosphoserine_Phosphat"/>
    <property type="match status" value="1"/>
</dbReference>
<dbReference type="SFLD" id="SFLDS00003">
    <property type="entry name" value="Haloacid_Dehalogenase"/>
    <property type="match status" value="1"/>
</dbReference>
<evidence type="ECO:0000256" key="10">
    <source>
        <dbReference type="ARBA" id="ARBA00023299"/>
    </source>
</evidence>
<dbReference type="Pfam" id="PF12710">
    <property type="entry name" value="HAD"/>
    <property type="match status" value="1"/>
</dbReference>
<evidence type="ECO:0000256" key="9">
    <source>
        <dbReference type="ARBA" id="ARBA00022842"/>
    </source>
</evidence>
<evidence type="ECO:0000256" key="8">
    <source>
        <dbReference type="ARBA" id="ARBA00022801"/>
    </source>
</evidence>
<evidence type="ECO:0000256" key="4">
    <source>
        <dbReference type="ARBA" id="ARBA00012640"/>
    </source>
</evidence>
<evidence type="ECO:0000313" key="14">
    <source>
        <dbReference type="EMBL" id="MDQ0395228.1"/>
    </source>
</evidence>
<dbReference type="SFLD" id="SFLDG01136">
    <property type="entry name" value="C1.6:_Phosphoserine_Phosphatas"/>
    <property type="match status" value="1"/>
</dbReference>
<reference evidence="14 15" key="1">
    <citation type="submission" date="2023-07" db="EMBL/GenBank/DDBJ databases">
        <title>Genomic Encyclopedia of Type Strains, Phase IV (KMG-IV): sequencing the most valuable type-strain genomes for metagenomic binning, comparative biology and taxonomic classification.</title>
        <authorList>
            <person name="Goeker M."/>
        </authorList>
    </citation>
    <scope>NUCLEOTIDE SEQUENCE [LARGE SCALE GENOMIC DNA]</scope>
    <source>
        <strain evidence="14 15">DSM 5896</strain>
    </source>
</reference>
<sequence length="303" mass="31861">MSLVATLITHPARPALNEEVLARARAALLAPQGATVLAPGIAVDIPFTADAAPETIDAKLIEARLREALDGLPIDLVVQEAAGRRKHLFLADMDSTMIGQECIDELADFVGAKARVAEITERAMRGEIAFEPALRERVALLEGLPEAVVDEVVRSRLTLTTGGPDLVRTMRANGAHTALVSGGFTLFTARIAAMLGFDEHHANILLTKDGVLTGKVAEPILGREAKLANLRRLRQAGGLAVSDTLAVGDGANDLAMLGEAGLGVAFHAKPAVAAAARMRIDHGDLTALLYAQGYGIDRFHPGG</sequence>
<comment type="catalytic activity">
    <reaction evidence="12">
        <text>O-phospho-L-serine + H2O = L-serine + phosphate</text>
        <dbReference type="Rhea" id="RHEA:21208"/>
        <dbReference type="ChEBI" id="CHEBI:15377"/>
        <dbReference type="ChEBI" id="CHEBI:33384"/>
        <dbReference type="ChEBI" id="CHEBI:43474"/>
        <dbReference type="ChEBI" id="CHEBI:57524"/>
        <dbReference type="EC" id="3.1.3.3"/>
    </reaction>
</comment>
<evidence type="ECO:0000256" key="2">
    <source>
        <dbReference type="ARBA" id="ARBA00005135"/>
    </source>
</evidence>
<dbReference type="GO" id="GO:0016787">
    <property type="term" value="F:hydrolase activity"/>
    <property type="evidence" value="ECO:0007669"/>
    <property type="project" value="UniProtKB-KW"/>
</dbReference>
<organism evidence="14 15">
    <name type="scientific">Labrys monachus</name>
    <dbReference type="NCBI Taxonomy" id="217067"/>
    <lineage>
        <taxon>Bacteria</taxon>
        <taxon>Pseudomonadati</taxon>
        <taxon>Pseudomonadota</taxon>
        <taxon>Alphaproteobacteria</taxon>
        <taxon>Hyphomicrobiales</taxon>
        <taxon>Xanthobacteraceae</taxon>
        <taxon>Labrys</taxon>
    </lineage>
</organism>
<dbReference type="Proteomes" id="UP001237448">
    <property type="component" value="Unassembled WGS sequence"/>
</dbReference>
<dbReference type="PANTHER" id="PTHR43344">
    <property type="entry name" value="PHOSPHOSERINE PHOSPHATASE"/>
    <property type="match status" value="1"/>
</dbReference>
<dbReference type="CDD" id="cd07500">
    <property type="entry name" value="HAD_PSP"/>
    <property type="match status" value="1"/>
</dbReference>
<keyword evidence="9" id="KW-0460">Magnesium</keyword>
<dbReference type="EMBL" id="JAUSVK010000001">
    <property type="protein sequence ID" value="MDQ0395228.1"/>
    <property type="molecule type" value="Genomic_DNA"/>
</dbReference>
<dbReference type="SUPFAM" id="SSF56784">
    <property type="entry name" value="HAD-like"/>
    <property type="match status" value="1"/>
</dbReference>
<dbReference type="EC" id="3.1.3.3" evidence="4"/>
<dbReference type="InterPro" id="IPR036412">
    <property type="entry name" value="HAD-like_sf"/>
</dbReference>
<name>A0ABU0FKT8_9HYPH</name>
<comment type="cofactor">
    <cofactor evidence="1">
        <name>Mg(2+)</name>
        <dbReference type="ChEBI" id="CHEBI:18420"/>
    </cofactor>
</comment>